<dbReference type="GO" id="GO:0005777">
    <property type="term" value="C:peroxisome"/>
    <property type="evidence" value="ECO:0007669"/>
    <property type="project" value="UniProtKB-SubCell"/>
</dbReference>
<dbReference type="EMBL" id="HACA01002899">
    <property type="protein sequence ID" value="CDW20260.1"/>
    <property type="molecule type" value="Transcribed_RNA"/>
</dbReference>
<comment type="subcellular location">
    <subcellularLocation>
        <location evidence="1">Mitochondrion</location>
    </subcellularLocation>
    <subcellularLocation>
        <location evidence="2">Peroxisome</location>
    </subcellularLocation>
</comment>
<reference evidence="10" key="1">
    <citation type="submission" date="2014-05" db="EMBL/GenBank/DDBJ databases">
        <authorList>
            <person name="Chronopoulou M."/>
        </authorList>
    </citation>
    <scope>NUCLEOTIDE SEQUENCE</scope>
    <source>
        <tissue evidence="10">Whole organism</tissue>
    </source>
</reference>
<dbReference type="Gene3D" id="3.40.50.720">
    <property type="entry name" value="NAD(P)-binding Rossmann-like Domain"/>
    <property type="match status" value="1"/>
</dbReference>
<proteinExistence type="inferred from homology"/>
<evidence type="ECO:0000313" key="10">
    <source>
        <dbReference type="EMBL" id="CDW20260.1"/>
    </source>
</evidence>
<keyword evidence="6" id="KW-0496">Mitochondrion</keyword>
<evidence type="ECO:0000256" key="7">
    <source>
        <dbReference type="ARBA" id="ARBA00023140"/>
    </source>
</evidence>
<dbReference type="InterPro" id="IPR003033">
    <property type="entry name" value="SCP2_sterol-bd_dom"/>
</dbReference>
<keyword evidence="5" id="KW-0560">Oxidoreductase</keyword>
<dbReference type="PANTHER" id="PTHR42808:SF3">
    <property type="entry name" value="HYDROXYSTEROID DEHYDROGENASE-LIKE PROTEIN 2"/>
    <property type="match status" value="1"/>
</dbReference>
<dbReference type="PRINTS" id="PR00081">
    <property type="entry name" value="GDHRDH"/>
</dbReference>
<evidence type="ECO:0000256" key="5">
    <source>
        <dbReference type="ARBA" id="ARBA00023002"/>
    </source>
</evidence>
<keyword evidence="7" id="KW-0576">Peroxisome</keyword>
<evidence type="ECO:0000256" key="1">
    <source>
        <dbReference type="ARBA" id="ARBA00004173"/>
    </source>
</evidence>
<evidence type="ECO:0000256" key="6">
    <source>
        <dbReference type="ARBA" id="ARBA00023128"/>
    </source>
</evidence>
<dbReference type="OrthoDB" id="5327538at2759"/>
<dbReference type="CDD" id="cd09762">
    <property type="entry name" value="HSDL2_SDR_c"/>
    <property type="match status" value="1"/>
</dbReference>
<name>A0A0K2T365_LEPSM</name>
<dbReference type="SUPFAM" id="SSF51735">
    <property type="entry name" value="NAD(P)-binding Rossmann-fold domains"/>
    <property type="match status" value="1"/>
</dbReference>
<dbReference type="GO" id="GO:0016491">
    <property type="term" value="F:oxidoreductase activity"/>
    <property type="evidence" value="ECO:0007669"/>
    <property type="project" value="UniProtKB-KW"/>
</dbReference>
<sequence>MLNTGKLAGKTIYITGASRGIGKAIALKAAKDGARIVVAAKTSEPHPKLPGTIYTAAEEIEKAGGKALPCVVDVRSEESVQQSVELAVRTFGGIDILINNASAISLTGTQQTSMKKYDLMNSVNARGTYLVSKCCLPYLIDSKNNPHILNISPPMSMNPVWFKNHVAYTMAKYGMSMCVLGMAEEFRSKRIGVNALWPQTAIMTAAMEMLGGKDIGSQCRKPDIMADAAYVILNRIAREYTGHFAIDEDILREEGVKDFDGYAVAPGNELMLDFFLDGDVKKENASSDKSERDGIDSIMTKIGQKINPDLVGKTKSVFAFQVSGKEYFIDLKNGAGSCGKGSPSSSPDATFILEENDFQSMFEGKLKPQSAFLSGKLKLEGDLAKAMTFEKLMKNMRQYHTRGIININLYFPYSWCIIL</sequence>
<dbReference type="SUPFAM" id="SSF55718">
    <property type="entry name" value="SCP-like"/>
    <property type="match status" value="1"/>
</dbReference>
<dbReference type="InterPro" id="IPR002347">
    <property type="entry name" value="SDR_fam"/>
</dbReference>
<comment type="similarity">
    <text evidence="3">Belongs to the short-chain dehydrogenases/reductases (SDR) family.</text>
</comment>
<evidence type="ECO:0000256" key="8">
    <source>
        <dbReference type="ARBA" id="ARBA00040243"/>
    </source>
</evidence>
<dbReference type="PANTHER" id="PTHR42808">
    <property type="entry name" value="HYDROXYSTEROID DEHYDROGENASE-LIKE PROTEIN 2"/>
    <property type="match status" value="1"/>
</dbReference>
<feature type="domain" description="SCP2" evidence="9">
    <location>
        <begin position="306"/>
        <end position="394"/>
    </location>
</feature>
<accession>A0A0K2T365</accession>
<dbReference type="GO" id="GO:0005739">
    <property type="term" value="C:mitochondrion"/>
    <property type="evidence" value="ECO:0007669"/>
    <property type="project" value="UniProtKB-SubCell"/>
</dbReference>
<dbReference type="Gene3D" id="3.30.1050.10">
    <property type="entry name" value="SCP2 sterol-binding domain"/>
    <property type="match status" value="1"/>
</dbReference>
<dbReference type="Pfam" id="PF02036">
    <property type="entry name" value="SCP2"/>
    <property type="match status" value="1"/>
</dbReference>
<dbReference type="InterPro" id="IPR051935">
    <property type="entry name" value="HSDL2"/>
</dbReference>
<dbReference type="InterPro" id="IPR036291">
    <property type="entry name" value="NAD(P)-bd_dom_sf"/>
</dbReference>
<organism evidence="10">
    <name type="scientific">Lepeophtheirus salmonis</name>
    <name type="common">Salmon louse</name>
    <name type="synonym">Caligus salmonis</name>
    <dbReference type="NCBI Taxonomy" id="72036"/>
    <lineage>
        <taxon>Eukaryota</taxon>
        <taxon>Metazoa</taxon>
        <taxon>Ecdysozoa</taxon>
        <taxon>Arthropoda</taxon>
        <taxon>Crustacea</taxon>
        <taxon>Multicrustacea</taxon>
        <taxon>Hexanauplia</taxon>
        <taxon>Copepoda</taxon>
        <taxon>Siphonostomatoida</taxon>
        <taxon>Caligidae</taxon>
        <taxon>Lepeophtheirus</taxon>
    </lineage>
</organism>
<evidence type="ECO:0000256" key="2">
    <source>
        <dbReference type="ARBA" id="ARBA00004275"/>
    </source>
</evidence>
<dbReference type="AlphaFoldDB" id="A0A0K2T365"/>
<evidence type="ECO:0000256" key="4">
    <source>
        <dbReference type="ARBA" id="ARBA00022857"/>
    </source>
</evidence>
<dbReference type="InterPro" id="IPR036527">
    <property type="entry name" value="SCP2_sterol-bd_dom_sf"/>
</dbReference>
<dbReference type="Pfam" id="PF00106">
    <property type="entry name" value="adh_short"/>
    <property type="match status" value="1"/>
</dbReference>
<keyword evidence="4" id="KW-0521">NADP</keyword>
<protein>
    <recommendedName>
        <fullName evidence="8">Hydroxysteroid dehydrogenase-like protein 2</fullName>
    </recommendedName>
</protein>
<dbReference type="FunFam" id="3.40.50.720:FF:000301">
    <property type="entry name" value="Hydroxysteroid dehydrogenase like 2"/>
    <property type="match status" value="1"/>
</dbReference>
<evidence type="ECO:0000256" key="3">
    <source>
        <dbReference type="ARBA" id="ARBA00006484"/>
    </source>
</evidence>
<evidence type="ECO:0000259" key="9">
    <source>
        <dbReference type="Pfam" id="PF02036"/>
    </source>
</evidence>
<dbReference type="NCBIfam" id="NF006133">
    <property type="entry name" value="PRK08278.1"/>
    <property type="match status" value="1"/>
</dbReference>